<dbReference type="STRING" id="640635.SAMN04489806_0969"/>
<gene>
    <name evidence="7" type="ORF">SAMN04489806_0969</name>
</gene>
<dbReference type="PANTHER" id="PTHR10057">
    <property type="entry name" value="PERIPHERAL-TYPE BENZODIAZEPINE RECEPTOR"/>
    <property type="match status" value="1"/>
</dbReference>
<feature type="transmembrane region" description="Helical" evidence="6">
    <location>
        <begin position="153"/>
        <end position="174"/>
    </location>
</feature>
<dbReference type="InterPro" id="IPR004307">
    <property type="entry name" value="TspO_MBR"/>
</dbReference>
<keyword evidence="4 6" id="KW-1133">Transmembrane helix</keyword>
<evidence type="ECO:0000256" key="6">
    <source>
        <dbReference type="SAM" id="Phobius"/>
    </source>
</evidence>
<dbReference type="Pfam" id="PF03073">
    <property type="entry name" value="TspO_MBR"/>
    <property type="match status" value="1"/>
</dbReference>
<evidence type="ECO:0000256" key="1">
    <source>
        <dbReference type="ARBA" id="ARBA00004141"/>
    </source>
</evidence>
<name>A0A1H4K2Q5_9MICO</name>
<evidence type="ECO:0000256" key="4">
    <source>
        <dbReference type="ARBA" id="ARBA00022989"/>
    </source>
</evidence>
<dbReference type="InterPro" id="IPR038330">
    <property type="entry name" value="TspO/MBR-related_sf"/>
</dbReference>
<keyword evidence="5 6" id="KW-0472">Membrane</keyword>
<dbReference type="GO" id="GO:0033013">
    <property type="term" value="P:tetrapyrrole metabolic process"/>
    <property type="evidence" value="ECO:0007669"/>
    <property type="project" value="UniProtKB-ARBA"/>
</dbReference>
<reference evidence="7 8" key="1">
    <citation type="submission" date="2016-10" db="EMBL/GenBank/DDBJ databases">
        <authorList>
            <person name="de Groot N.N."/>
        </authorList>
    </citation>
    <scope>NUCLEOTIDE SEQUENCE [LARGE SCALE GENOMIC DNA]</scope>
    <source>
        <strain evidence="7 8">DSM 21799</strain>
    </source>
</reference>
<organism evidence="7 8">
    <name type="scientific">Paramicrobacterium humi</name>
    <dbReference type="NCBI Taxonomy" id="640635"/>
    <lineage>
        <taxon>Bacteria</taxon>
        <taxon>Bacillati</taxon>
        <taxon>Actinomycetota</taxon>
        <taxon>Actinomycetes</taxon>
        <taxon>Micrococcales</taxon>
        <taxon>Microbacteriaceae</taxon>
        <taxon>Paramicrobacterium</taxon>
    </lineage>
</organism>
<dbReference type="PIRSF" id="PIRSF005859">
    <property type="entry name" value="PBR"/>
    <property type="match status" value="1"/>
</dbReference>
<feature type="transmembrane region" description="Helical" evidence="6">
    <location>
        <begin position="49"/>
        <end position="69"/>
    </location>
</feature>
<dbReference type="Gene3D" id="1.20.1260.100">
    <property type="entry name" value="TspO/MBR protein"/>
    <property type="match status" value="1"/>
</dbReference>
<dbReference type="AlphaFoldDB" id="A0A1H4K2Q5"/>
<evidence type="ECO:0000313" key="7">
    <source>
        <dbReference type="EMBL" id="SEB52358.1"/>
    </source>
</evidence>
<dbReference type="Proteomes" id="UP000199183">
    <property type="component" value="Unassembled WGS sequence"/>
</dbReference>
<dbReference type="OrthoDB" id="9795496at2"/>
<sequence>MFARKLLTTGALVTATAAVGSIATQDVDSRWYRKLRKPDFQPSRSVFPIVWPALYASIALASAGVLSVGAKRRAARTRLVTAAGGGEAAEAVAPDNPARGYRRALLANLALNAGWSWTFFRMHDLDLARVTASGLAVSSTDLARRAGRVNKGLGLLLVPYAAWCWFASLLTSRIRALNS</sequence>
<keyword evidence="3 6" id="KW-0812">Transmembrane</keyword>
<evidence type="ECO:0000256" key="3">
    <source>
        <dbReference type="ARBA" id="ARBA00022692"/>
    </source>
</evidence>
<dbReference type="PANTHER" id="PTHR10057:SF0">
    <property type="entry name" value="TRANSLOCATOR PROTEIN"/>
    <property type="match status" value="1"/>
</dbReference>
<evidence type="ECO:0000256" key="5">
    <source>
        <dbReference type="ARBA" id="ARBA00023136"/>
    </source>
</evidence>
<evidence type="ECO:0000313" key="8">
    <source>
        <dbReference type="Proteomes" id="UP000199183"/>
    </source>
</evidence>
<accession>A0A1H4K2Q5</accession>
<dbReference type="CDD" id="cd15904">
    <property type="entry name" value="TSPO_MBR"/>
    <property type="match status" value="1"/>
</dbReference>
<comment type="similarity">
    <text evidence="2">Belongs to the TspO/BZRP family.</text>
</comment>
<dbReference type="FunFam" id="1.20.1260.100:FF:000001">
    <property type="entry name" value="translocator protein 2"/>
    <property type="match status" value="1"/>
</dbReference>
<keyword evidence="8" id="KW-1185">Reference proteome</keyword>
<dbReference type="GO" id="GO:0016020">
    <property type="term" value="C:membrane"/>
    <property type="evidence" value="ECO:0007669"/>
    <property type="project" value="UniProtKB-SubCell"/>
</dbReference>
<proteinExistence type="inferred from homology"/>
<evidence type="ECO:0000256" key="2">
    <source>
        <dbReference type="ARBA" id="ARBA00007524"/>
    </source>
</evidence>
<comment type="subcellular location">
    <subcellularLocation>
        <location evidence="1">Membrane</location>
        <topology evidence="1">Multi-pass membrane protein</topology>
    </subcellularLocation>
</comment>
<dbReference type="EMBL" id="FNRY01000001">
    <property type="protein sequence ID" value="SEB52358.1"/>
    <property type="molecule type" value="Genomic_DNA"/>
</dbReference>
<protein>
    <submittedName>
        <fullName evidence="7">TspO and MBR related proteins</fullName>
    </submittedName>
</protein>
<dbReference type="RefSeq" id="WP_091180659.1">
    <property type="nucleotide sequence ID" value="NZ_FNRY01000001.1"/>
</dbReference>